<reference evidence="2 3" key="1">
    <citation type="journal article" date="2019" name="Sci. Rep.">
        <title>Orb-weaving spider Araneus ventricosus genome elucidates the spidroin gene catalogue.</title>
        <authorList>
            <person name="Kono N."/>
            <person name="Nakamura H."/>
            <person name="Ohtoshi R."/>
            <person name="Moran D.A.P."/>
            <person name="Shinohara A."/>
            <person name="Yoshida Y."/>
            <person name="Fujiwara M."/>
            <person name="Mori M."/>
            <person name="Tomita M."/>
            <person name="Arakawa K."/>
        </authorList>
    </citation>
    <scope>NUCLEOTIDE SEQUENCE [LARGE SCALE GENOMIC DNA]</scope>
</reference>
<sequence>MVFLLGAMWEGGAAENKADERDGADAKRVEKGGCSTDLNLFLSRSSSSCARAKTVRSILCSSSENWLMSTASIADPCPSERPPAPAHRSEGGTDHGRHARATGREGAAATARPCSTPTPRHVTGQGGEESAQLLAPPSSPRTPPQARAPPEKTGCFRFL</sequence>
<evidence type="ECO:0000256" key="1">
    <source>
        <dbReference type="SAM" id="MobiDB-lite"/>
    </source>
</evidence>
<organism evidence="2 3">
    <name type="scientific">Araneus ventricosus</name>
    <name type="common">Orbweaver spider</name>
    <name type="synonym">Epeira ventricosa</name>
    <dbReference type="NCBI Taxonomy" id="182803"/>
    <lineage>
        <taxon>Eukaryota</taxon>
        <taxon>Metazoa</taxon>
        <taxon>Ecdysozoa</taxon>
        <taxon>Arthropoda</taxon>
        <taxon>Chelicerata</taxon>
        <taxon>Arachnida</taxon>
        <taxon>Araneae</taxon>
        <taxon>Araneomorphae</taxon>
        <taxon>Entelegynae</taxon>
        <taxon>Araneoidea</taxon>
        <taxon>Araneidae</taxon>
        <taxon>Araneus</taxon>
    </lineage>
</organism>
<evidence type="ECO:0000313" key="2">
    <source>
        <dbReference type="EMBL" id="GBL96575.1"/>
    </source>
</evidence>
<feature type="region of interest" description="Disordered" evidence="1">
    <location>
        <begin position="73"/>
        <end position="159"/>
    </location>
</feature>
<dbReference type="Proteomes" id="UP000499080">
    <property type="component" value="Unassembled WGS sequence"/>
</dbReference>
<proteinExistence type="predicted"/>
<evidence type="ECO:0000313" key="3">
    <source>
        <dbReference type="Proteomes" id="UP000499080"/>
    </source>
</evidence>
<comment type="caution">
    <text evidence="2">The sequence shown here is derived from an EMBL/GenBank/DDBJ whole genome shotgun (WGS) entry which is preliminary data.</text>
</comment>
<protein>
    <submittedName>
        <fullName evidence="2">Uncharacterized protein</fullName>
    </submittedName>
</protein>
<dbReference type="OrthoDB" id="10606664at2759"/>
<gene>
    <name evidence="2" type="ORF">AVEN_207761_1</name>
</gene>
<dbReference type="EMBL" id="BGPR01000122">
    <property type="protein sequence ID" value="GBL96575.1"/>
    <property type="molecule type" value="Genomic_DNA"/>
</dbReference>
<dbReference type="AlphaFoldDB" id="A0A4Y2BYL3"/>
<feature type="compositionally biased region" description="Pro residues" evidence="1">
    <location>
        <begin position="137"/>
        <end position="147"/>
    </location>
</feature>
<accession>A0A4Y2BYL3</accession>
<feature type="compositionally biased region" description="Basic and acidic residues" evidence="1">
    <location>
        <begin position="87"/>
        <end position="96"/>
    </location>
</feature>
<keyword evidence="3" id="KW-1185">Reference proteome</keyword>
<name>A0A4Y2BYL3_ARAVE</name>